<reference evidence="2" key="1">
    <citation type="submission" date="2014-11" db="EMBL/GenBank/DDBJ databases">
        <authorList>
            <person name="Otto D Thomas"/>
            <person name="Naeem Raeece"/>
        </authorList>
    </citation>
    <scope>NUCLEOTIDE SEQUENCE</scope>
</reference>
<accession>A0A0G4G7G0</accession>
<feature type="compositionally biased region" description="Polar residues" evidence="1">
    <location>
        <begin position="652"/>
        <end position="668"/>
    </location>
</feature>
<gene>
    <name evidence="2" type="ORF">Cvel_20613</name>
</gene>
<protein>
    <submittedName>
        <fullName evidence="2">Uncharacterized protein</fullName>
    </submittedName>
</protein>
<feature type="region of interest" description="Disordered" evidence="1">
    <location>
        <begin position="443"/>
        <end position="463"/>
    </location>
</feature>
<sequence>MAYTRENVLPAVETASRQIIANPQNLGSMFQTVQGYSGTLENTFIFPYEIVKALDNFNSGVSEVETKDLPSNEGVFLDRGANGKVLFRIVGSNPQISDVTDSDPSAPVSPADALNKVSTEGGRGGKYRALIDIGAMFKAYSNEETALEILGRGKGSNRKCYNCRGEGKVSGVIYFDEMSNTLRVLLADEKTPREIFGTRPENIIAAVGSLEIYERLFTYYDHRHITGVDIKQKPEAIALATSSSDTPLRDILQGVMRMRQYLSSQLIDFAVAGTTFVSSLRNPSSKGLDVNLLLQKTQVVQFEWQRLQNRQVATQMLSDAVRQEILDTVVRKVADCMWAGGAAALSPHSAASDGNPQEAPVSVCTADPVEIFREATPDPEITRDPEHADEVRQPVLSLFVRALKDNYKDEFLVSQTREKFTKYLRDFSSHLMSVYGVTIGRDSEPSPAVPVTHPSLSGDENNLKGREPLIQKMEKMVEMFPMKNDEVDTAAASNDLPEGVEVQMETEVEVEVEVEVQQNLYPSGTQARKPASTKETVKNLNMHGSGAIKKVAEVKSASQSLCTAITAAVDWMRPSAETAGKPSIQGRSFWGDAFALPLLPAPNRLDIHVQQEFVKTVDVPLAPDRLDLLGELRKTPGLIAALIQPVPDKAASPSQDQGSLRGSTSPSTAGDRDASPSTAVQGAMLLSSFDFAEMIKITSQKLGVGSFDPPVKANAHPVVLGTCTPASVYVDQWKNYRDEVSPVDISGFVLAPEDLFSLRMRLLHVVVLLYDGKLGMLDRREWHFLVKVLISVDPNLATKFYRYIHEGIVHLSEAQRQQTRSSRTLKLLQRTADLSSSDPLRFDEEDMKGEEETRRQMVVYANRFFGNTRASELETSVPSVVREGQLPAVTLDMLL</sequence>
<dbReference type="PhylomeDB" id="A0A0G4G7G0"/>
<feature type="region of interest" description="Disordered" evidence="1">
    <location>
        <begin position="646"/>
        <end position="677"/>
    </location>
</feature>
<evidence type="ECO:0000313" key="2">
    <source>
        <dbReference type="EMBL" id="CEM24566.1"/>
    </source>
</evidence>
<name>A0A0G4G7G0_9ALVE</name>
<evidence type="ECO:0000256" key="1">
    <source>
        <dbReference type="SAM" id="MobiDB-lite"/>
    </source>
</evidence>
<dbReference type="VEuPathDB" id="CryptoDB:Cvel_20613"/>
<dbReference type="AlphaFoldDB" id="A0A0G4G7G0"/>
<organism evidence="2">
    <name type="scientific">Chromera velia CCMP2878</name>
    <dbReference type="NCBI Taxonomy" id="1169474"/>
    <lineage>
        <taxon>Eukaryota</taxon>
        <taxon>Sar</taxon>
        <taxon>Alveolata</taxon>
        <taxon>Colpodellida</taxon>
        <taxon>Chromeraceae</taxon>
        <taxon>Chromera</taxon>
    </lineage>
</organism>
<proteinExistence type="predicted"/>
<dbReference type="EMBL" id="CDMZ01000954">
    <property type="protein sequence ID" value="CEM24566.1"/>
    <property type="molecule type" value="Genomic_DNA"/>
</dbReference>